<comment type="similarity">
    <text evidence="2">Belongs to the ATP11 family.</text>
</comment>
<evidence type="ECO:0000256" key="5">
    <source>
        <dbReference type="SAM" id="Coils"/>
    </source>
</evidence>
<dbReference type="Proteomes" id="UP000694255">
    <property type="component" value="Unassembled WGS sequence"/>
</dbReference>
<dbReference type="EMBL" id="JAGSYN010000072">
    <property type="protein sequence ID" value="KAG7664560.1"/>
    <property type="molecule type" value="Genomic_DNA"/>
</dbReference>
<feature type="coiled-coil region" evidence="5">
    <location>
        <begin position="47"/>
        <end position="95"/>
    </location>
</feature>
<evidence type="ECO:0000256" key="2">
    <source>
        <dbReference type="ARBA" id="ARBA00009116"/>
    </source>
</evidence>
<keyword evidence="3" id="KW-0809">Transit peptide</keyword>
<keyword evidence="7" id="KW-1185">Reference proteome</keyword>
<gene>
    <name evidence="6" type="ORF">J8A68_001904</name>
</gene>
<dbReference type="PANTHER" id="PTHR13126:SF0">
    <property type="entry name" value="ATP SYNTHASE MITOCHONDRIAL F1 COMPLEX ASSEMBLY FACTOR 1"/>
    <property type="match status" value="1"/>
</dbReference>
<comment type="caution">
    <text evidence="6">The sequence shown here is derived from an EMBL/GenBank/DDBJ whole genome shotgun (WGS) entry which is preliminary data.</text>
</comment>
<evidence type="ECO:0000256" key="3">
    <source>
        <dbReference type="ARBA" id="ARBA00022946"/>
    </source>
</evidence>
<name>A0A8J5QQ47_9ASCO</name>
<dbReference type="RefSeq" id="XP_049264792.1">
    <property type="nucleotide sequence ID" value="XM_049405597.1"/>
</dbReference>
<dbReference type="GeneID" id="73468705"/>
<evidence type="ECO:0000313" key="7">
    <source>
        <dbReference type="Proteomes" id="UP000694255"/>
    </source>
</evidence>
<accession>A0A8J5QQ47</accession>
<keyword evidence="4" id="KW-0496">Mitochondrion</keyword>
<evidence type="ECO:0000313" key="6">
    <source>
        <dbReference type="EMBL" id="KAG7664560.1"/>
    </source>
</evidence>
<comment type="subcellular location">
    <subcellularLocation>
        <location evidence="1">Mitochondrion</location>
    </subcellularLocation>
</comment>
<reference evidence="6 7" key="1">
    <citation type="journal article" date="2021" name="DNA Res.">
        <title>Genome analysis of Candida subhashii reveals its hybrid nature and dual mitochondrial genome conformations.</title>
        <authorList>
            <person name="Mixao V."/>
            <person name="Hegedusova E."/>
            <person name="Saus E."/>
            <person name="Pryszcz L.P."/>
            <person name="Cillingova A."/>
            <person name="Nosek J."/>
            <person name="Gabaldon T."/>
        </authorList>
    </citation>
    <scope>NUCLEOTIDE SEQUENCE [LARGE SCALE GENOMIC DNA]</scope>
    <source>
        <strain evidence="6 7">CBS 10753</strain>
    </source>
</reference>
<evidence type="ECO:0000256" key="4">
    <source>
        <dbReference type="ARBA" id="ARBA00023128"/>
    </source>
</evidence>
<proteinExistence type="inferred from homology"/>
<dbReference type="OrthoDB" id="16535at2759"/>
<evidence type="ECO:0000256" key="1">
    <source>
        <dbReference type="ARBA" id="ARBA00004173"/>
    </source>
</evidence>
<dbReference type="InterPro" id="IPR010591">
    <property type="entry name" value="ATP11"/>
</dbReference>
<dbReference type="GO" id="GO:0005739">
    <property type="term" value="C:mitochondrion"/>
    <property type="evidence" value="ECO:0007669"/>
    <property type="project" value="UniProtKB-SubCell"/>
</dbReference>
<dbReference type="GO" id="GO:0033615">
    <property type="term" value="P:mitochondrial proton-transporting ATP synthase complex assembly"/>
    <property type="evidence" value="ECO:0007669"/>
    <property type="project" value="TreeGrafter"/>
</dbReference>
<dbReference type="PANTHER" id="PTHR13126">
    <property type="entry name" value="CHAPERONE ATP11"/>
    <property type="match status" value="1"/>
</dbReference>
<organism evidence="6 7">
    <name type="scientific">[Candida] subhashii</name>
    <dbReference type="NCBI Taxonomy" id="561895"/>
    <lineage>
        <taxon>Eukaryota</taxon>
        <taxon>Fungi</taxon>
        <taxon>Dikarya</taxon>
        <taxon>Ascomycota</taxon>
        <taxon>Saccharomycotina</taxon>
        <taxon>Pichiomycetes</taxon>
        <taxon>Debaryomycetaceae</taxon>
        <taxon>Spathaspora</taxon>
    </lineage>
</organism>
<sequence length="297" mass="34207">MLSRSLIRSVRSLPKPSVSLLAIRNNSQDVLARYKSKLETKAKQLGAKDVDELKQKLKDEIEQAKKEFNTVDPLKELEEYEARQAEELAKDLQKSTIIKVRSPIKKDTPKLPYKILNDFIDVEKIRELPKREVEYIWKARFQSKERSLNAIIDNVQFSKMYVNAFKNPSFILPLPKNDQGYEMHFVQWAFVGPQTVHCMLTTVAEYKLHKEYAKPHTTLMFHQDLVSEKPGVVLMNGVCETESSLSIDEAQLLVLNVQRFYGGLGNSEVKLKLLNDFTQGHEGFSTEELIKEATTFE</sequence>
<protein>
    <submittedName>
        <fullName evidence="6">Uncharacterized protein</fullName>
    </submittedName>
</protein>
<keyword evidence="5" id="KW-0175">Coiled coil</keyword>
<dbReference type="AlphaFoldDB" id="A0A8J5QQ47"/>
<dbReference type="Pfam" id="PF06644">
    <property type="entry name" value="ATP11"/>
    <property type="match status" value="1"/>
</dbReference>